<dbReference type="EMBL" id="REGN01000430">
    <property type="protein sequence ID" value="RNA41976.1"/>
    <property type="molecule type" value="Genomic_DNA"/>
</dbReference>
<dbReference type="AlphaFoldDB" id="A0A3M7T1S9"/>
<keyword evidence="1" id="KW-1133">Transmembrane helix</keyword>
<evidence type="ECO:0000313" key="2">
    <source>
        <dbReference type="EMBL" id="RNA41976.1"/>
    </source>
</evidence>
<keyword evidence="3" id="KW-1185">Reference proteome</keyword>
<proteinExistence type="predicted"/>
<gene>
    <name evidence="2" type="ORF">BpHYR1_031515</name>
</gene>
<keyword evidence="1" id="KW-0812">Transmembrane</keyword>
<reference evidence="2 3" key="1">
    <citation type="journal article" date="2018" name="Sci. Rep.">
        <title>Genomic signatures of local adaptation to the degree of environmental predictability in rotifers.</title>
        <authorList>
            <person name="Franch-Gras L."/>
            <person name="Hahn C."/>
            <person name="Garcia-Roger E.M."/>
            <person name="Carmona M.J."/>
            <person name="Serra M."/>
            <person name="Gomez A."/>
        </authorList>
    </citation>
    <scope>NUCLEOTIDE SEQUENCE [LARGE SCALE GENOMIC DNA]</scope>
    <source>
        <strain evidence="2">HYR1</strain>
    </source>
</reference>
<protein>
    <submittedName>
        <fullName evidence="2">Uncharacterized protein</fullName>
    </submittedName>
</protein>
<comment type="caution">
    <text evidence="2">The sequence shown here is derived from an EMBL/GenBank/DDBJ whole genome shotgun (WGS) entry which is preliminary data.</text>
</comment>
<keyword evidence="1" id="KW-0472">Membrane</keyword>
<sequence>MAMVWRLVLGALDLTVIWLMRLGCRIEALFTGELVISLVIWCWLLVYGDAGDIITLFMFMFFDWLSGYDFRLNYNKRKCLIPIGGTLSFYILIYKKNIKQTELKNNDHRRRLIKAM</sequence>
<evidence type="ECO:0000256" key="1">
    <source>
        <dbReference type="SAM" id="Phobius"/>
    </source>
</evidence>
<feature type="transmembrane region" description="Helical" evidence="1">
    <location>
        <begin position="38"/>
        <end position="62"/>
    </location>
</feature>
<name>A0A3M7T1S9_BRAPC</name>
<evidence type="ECO:0000313" key="3">
    <source>
        <dbReference type="Proteomes" id="UP000276133"/>
    </source>
</evidence>
<dbReference type="Proteomes" id="UP000276133">
    <property type="component" value="Unassembled WGS sequence"/>
</dbReference>
<organism evidence="2 3">
    <name type="scientific">Brachionus plicatilis</name>
    <name type="common">Marine rotifer</name>
    <name type="synonym">Brachionus muelleri</name>
    <dbReference type="NCBI Taxonomy" id="10195"/>
    <lineage>
        <taxon>Eukaryota</taxon>
        <taxon>Metazoa</taxon>
        <taxon>Spiralia</taxon>
        <taxon>Gnathifera</taxon>
        <taxon>Rotifera</taxon>
        <taxon>Eurotatoria</taxon>
        <taxon>Monogononta</taxon>
        <taxon>Pseudotrocha</taxon>
        <taxon>Ploima</taxon>
        <taxon>Brachionidae</taxon>
        <taxon>Brachionus</taxon>
    </lineage>
</organism>
<accession>A0A3M7T1S9</accession>